<dbReference type="Proteomes" id="UP000502248">
    <property type="component" value="Chromosome"/>
</dbReference>
<reference evidence="2 3" key="1">
    <citation type="submission" date="2020-04" db="EMBL/GenBank/DDBJ databases">
        <title>Genome sequencing of novel species.</title>
        <authorList>
            <person name="Heo J."/>
            <person name="Kim S.-J."/>
            <person name="Kim J.-S."/>
            <person name="Hong S.-B."/>
            <person name="Kwon S.-W."/>
        </authorList>
    </citation>
    <scope>NUCLEOTIDE SEQUENCE [LARGE SCALE GENOMIC DNA]</scope>
    <source>
        <strain evidence="2 3">MFER-1</strain>
    </source>
</reference>
<dbReference type="KEGG" id="cheb:HH215_07410"/>
<feature type="domain" description="DUF11" evidence="1">
    <location>
        <begin position="1131"/>
        <end position="1231"/>
    </location>
</feature>
<organism evidence="2 3">
    <name type="scientific">Cohnella herbarum</name>
    <dbReference type="NCBI Taxonomy" id="2728023"/>
    <lineage>
        <taxon>Bacteria</taxon>
        <taxon>Bacillati</taxon>
        <taxon>Bacillota</taxon>
        <taxon>Bacilli</taxon>
        <taxon>Bacillales</taxon>
        <taxon>Paenibacillaceae</taxon>
        <taxon>Cohnella</taxon>
    </lineage>
</organism>
<dbReference type="Pfam" id="PF01345">
    <property type="entry name" value="DUF11"/>
    <property type="match status" value="6"/>
</dbReference>
<keyword evidence="3" id="KW-1185">Reference proteome</keyword>
<evidence type="ECO:0000313" key="3">
    <source>
        <dbReference type="Proteomes" id="UP000502248"/>
    </source>
</evidence>
<proteinExistence type="predicted"/>
<protein>
    <submittedName>
        <fullName evidence="2">DUF11 domain-containing protein</fullName>
    </submittedName>
</protein>
<dbReference type="InterPro" id="IPR001434">
    <property type="entry name" value="OmcB-like_DUF11"/>
</dbReference>
<feature type="domain" description="DUF11" evidence="1">
    <location>
        <begin position="619"/>
        <end position="720"/>
    </location>
</feature>
<dbReference type="NCBIfam" id="TIGR01451">
    <property type="entry name" value="B_ant_repeat"/>
    <property type="match status" value="7"/>
</dbReference>
<dbReference type="PANTHER" id="PTHR34819">
    <property type="entry name" value="LARGE CYSTEINE-RICH PERIPLASMIC PROTEIN OMCB"/>
    <property type="match status" value="1"/>
</dbReference>
<gene>
    <name evidence="2" type="ORF">HH215_07410</name>
</gene>
<feature type="domain" description="DUF11" evidence="1">
    <location>
        <begin position="352"/>
        <end position="449"/>
    </location>
</feature>
<dbReference type="PANTHER" id="PTHR34819:SF3">
    <property type="entry name" value="CELL SURFACE PROTEIN"/>
    <property type="match status" value="1"/>
</dbReference>
<feature type="domain" description="DUF11" evidence="1">
    <location>
        <begin position="874"/>
        <end position="976"/>
    </location>
</feature>
<sequence>MPFVNRFFLNDNGAITYTGNTLGLSRSNTVAVPGTVDSIGAFVTTDTTMTFGAYPAGTTSSFDLNSATAVLQIPAGSTVLYAELIWGGTYINNGVDNSAFINDDVQFTTPMATFSVSPDTDTAFQVLLSNSPPFPPAFAYVRSADVTSLVQAGGAGSYTTGSVVGTIVVPDPTSNHAGWTLAVVYHNASLPLRNLSIRVGADVIQSTSGPVTTVVNGFATPFAGALNGRALISAQEGDANKTGDQALFGPTLATLTTLSGPNNFVDNFFASQINQDDGTLDTSGTFGLRNQINGEPGTNIIGGRQGWDITNVDVSSTLLNAQTDAVFQLETNGDGYLVNSIGLQFDIATPILSIVKSTPTISAVVGDVVTYSVTIKNTGIVDATNAVFTDNIDPEATFVTGSVTVNGSPVMNVDPATGVPLGTVSPNQTIVVTFQYTVASLPNDGEITDQSFVAFDFVPTPGSPVISTFLPSNIINIPIFQPNVIVQKSGSPSPVLLGNVVTYVVNVMNAGDLPITAVLTDPLPLGSSLVANSVTVNGVSIIGVSPVVGIPLGTLSVGMSSVVTFQVHVDAVPPGGNLINQSTVDFTFTPPGHLPIQGSMLSNQVIIPVLNPIFMPIVNVVKSSNETEAIVGETITYRITVTNNSVLPIQNTLLTDSIGPGAAFVPGSVQINNIPDLNANPETGIVLGILDVGVSVIVTFQYTIVSLPTPPFIVNTANIAFNFQNSHFNQPSNPVTVEVLQPVITLLKRAGLDSVSVGQTLNYSVTVTNTGNIAANTTVRDPLNAYSSFVPGTVRIDGVLNFTDSPLTGIPIGSVLPGQSIVVSYDVLITAVPPTQFYLNQASATFTFQSPGGQIGNGNTVSNVVEVRNVSFHLVVVKSVSNSMALVGDRVTYAVSVSNTGNTSATDAVLVDLTSPGTQFVPGSATVNGAPVTGDVTQGLPLGTIAPGQSVFVTFQADIIFIPQPTGNIIDSALVSFTEAGVPSAAVSEPVTVNVTQPIVSAQKSAREPFVFVGDLVHYQTNVQNIGSFNALATWFDLLPEGSVFVANSLTLSGIPDPGVNMLTGALLGTIEANRNNMITFLLRVVSYPPTGVLFNQGRIVLDFVLPNGRPFQEFVETNPVTVPVLALPTLVKSAGVTEAQVGSSFYYTIIATNPNVTPIENVQLTDILPSGLSFIPNSVKINGATAAGFSPLTGIPLGTIPPKGTAEVRFQVNVDFEPEFQSTVNTAQITFQFVLPNGQRFPRTVISNPVIVAISEEEE</sequence>
<feature type="domain" description="DUF11" evidence="1">
    <location>
        <begin position="485"/>
        <end position="584"/>
    </location>
</feature>
<feature type="domain" description="DUF11" evidence="1">
    <location>
        <begin position="748"/>
        <end position="845"/>
    </location>
</feature>
<evidence type="ECO:0000259" key="1">
    <source>
        <dbReference type="Pfam" id="PF01345"/>
    </source>
</evidence>
<dbReference type="InterPro" id="IPR047589">
    <property type="entry name" value="DUF11_rpt"/>
</dbReference>
<dbReference type="InterPro" id="IPR051172">
    <property type="entry name" value="Chlamydia_OmcB"/>
</dbReference>
<dbReference type="AlphaFoldDB" id="A0A7Z2ZKB3"/>
<dbReference type="EMBL" id="CP051680">
    <property type="protein sequence ID" value="QJD83016.1"/>
    <property type="molecule type" value="Genomic_DNA"/>
</dbReference>
<accession>A0A7Z2ZKB3</accession>
<name>A0A7Z2ZKB3_9BACL</name>
<dbReference type="Gene3D" id="2.60.40.740">
    <property type="match status" value="4"/>
</dbReference>
<dbReference type="RefSeq" id="WP_169279313.1">
    <property type="nucleotide sequence ID" value="NZ_CP051680.1"/>
</dbReference>
<evidence type="ECO:0000313" key="2">
    <source>
        <dbReference type="EMBL" id="QJD83016.1"/>
    </source>
</evidence>